<dbReference type="PANTHER" id="PTHR11102:SF147">
    <property type="entry name" value="SEL1L ADAPTOR SUBUNIT OF ERAD E3 UBIQUITIN LIGASE"/>
    <property type="match status" value="1"/>
</dbReference>
<dbReference type="GO" id="GO:0005789">
    <property type="term" value="C:endoplasmic reticulum membrane"/>
    <property type="evidence" value="ECO:0007669"/>
    <property type="project" value="TreeGrafter"/>
</dbReference>
<dbReference type="GO" id="GO:0036503">
    <property type="term" value="P:ERAD pathway"/>
    <property type="evidence" value="ECO:0007669"/>
    <property type="project" value="TreeGrafter"/>
</dbReference>
<evidence type="ECO:0000313" key="2">
    <source>
        <dbReference type="EMBL" id="KAL0478528.1"/>
    </source>
</evidence>
<dbReference type="Gene3D" id="1.25.40.10">
    <property type="entry name" value="Tetratricopeptide repeat domain"/>
    <property type="match status" value="3"/>
</dbReference>
<evidence type="ECO:0000313" key="3">
    <source>
        <dbReference type="Proteomes" id="UP001431209"/>
    </source>
</evidence>
<dbReference type="Proteomes" id="UP001431209">
    <property type="component" value="Unassembled WGS sequence"/>
</dbReference>
<dbReference type="SUPFAM" id="SSF81901">
    <property type="entry name" value="HCP-like"/>
    <property type="match status" value="3"/>
</dbReference>
<organism evidence="2 3">
    <name type="scientific">Acrasis kona</name>
    <dbReference type="NCBI Taxonomy" id="1008807"/>
    <lineage>
        <taxon>Eukaryota</taxon>
        <taxon>Discoba</taxon>
        <taxon>Heterolobosea</taxon>
        <taxon>Tetramitia</taxon>
        <taxon>Eutetramitia</taxon>
        <taxon>Acrasidae</taxon>
        <taxon>Acrasis</taxon>
    </lineage>
</organism>
<reference evidence="2 3" key="1">
    <citation type="submission" date="2024-03" db="EMBL/GenBank/DDBJ databases">
        <title>The Acrasis kona genome and developmental transcriptomes reveal deep origins of eukaryotic multicellular pathways.</title>
        <authorList>
            <person name="Sheikh S."/>
            <person name="Fu C.-J."/>
            <person name="Brown M.W."/>
            <person name="Baldauf S.L."/>
        </authorList>
    </citation>
    <scope>NUCLEOTIDE SEQUENCE [LARGE SCALE GENOMIC DNA]</scope>
    <source>
        <strain evidence="2 3">ATCC MYA-3509</strain>
    </source>
</reference>
<dbReference type="PANTHER" id="PTHR11102">
    <property type="entry name" value="SEL-1-LIKE PROTEIN"/>
    <property type="match status" value="1"/>
</dbReference>
<comment type="caution">
    <text evidence="2">The sequence shown here is derived from an EMBL/GenBank/DDBJ whole genome shotgun (WGS) entry which is preliminary data.</text>
</comment>
<dbReference type="Pfam" id="PF08238">
    <property type="entry name" value="Sel1"/>
    <property type="match status" value="9"/>
</dbReference>
<comment type="similarity">
    <text evidence="1">Belongs to the sel-1 family.</text>
</comment>
<dbReference type="InterPro" id="IPR011990">
    <property type="entry name" value="TPR-like_helical_dom_sf"/>
</dbReference>
<gene>
    <name evidence="2" type="ORF">AKO1_008204</name>
</gene>
<keyword evidence="3" id="KW-1185">Reference proteome</keyword>
<dbReference type="EMBL" id="JAOPGA020000421">
    <property type="protein sequence ID" value="KAL0478528.1"/>
    <property type="molecule type" value="Genomic_DNA"/>
</dbReference>
<sequence>MFKRCIASGANTIIRSNNTWRYHTENNPNLDYHRHLKAVRDAVENSRETPELFTSLHILLNQQNNAELLKLVARMFSTSGSPYKNLGIERDERQAFRYYLEAAEQGDDEAQLYVAKYYINAYEILLQSYKEEGEEVDEDDQQDVNDLFSKTDRQSFRQDPETGAWTYVDPKAIRRQKVIEERDKRRKSTEPAFKHGLSTKMSKAILRENTTLAMQWLYKSATQGNPEAQCLMAKHLLQGEIIPHNLKVAVEMLQGASEAGTASATFDLANLYYTGATGTVVPEQDMLKSVNEDESACGSPTFETFTLQQDVAKALTMFHEAASLGYSPALFWLGHSYIHGIQDALEVNAPLGLEMLKRAVDLNHPGACYYMSLLYLHGEAGLDRNVSVARSLFLKSVEYGHPEALFALADMYYRGTNDFCIPLLDGGRSDVRRAFVFYQRAAMAGHADALYCLAALYYNGEGTEKNLKKAYDCYQLSSSAGNWKALGAMATMAMEGHGIQKDEKYAMHLLSVYKHYESQNENKMQT</sequence>
<dbReference type="InterPro" id="IPR006597">
    <property type="entry name" value="Sel1-like"/>
</dbReference>
<dbReference type="SMART" id="SM00671">
    <property type="entry name" value="SEL1"/>
    <property type="match status" value="6"/>
</dbReference>
<dbReference type="AlphaFoldDB" id="A0AAW2YNQ1"/>
<name>A0AAW2YNQ1_9EUKA</name>
<evidence type="ECO:0000256" key="1">
    <source>
        <dbReference type="ARBA" id="ARBA00038101"/>
    </source>
</evidence>
<proteinExistence type="inferred from homology"/>
<dbReference type="InterPro" id="IPR050767">
    <property type="entry name" value="Sel1_AlgK"/>
</dbReference>
<protein>
    <submittedName>
        <fullName evidence="2">Uncharacterized protein</fullName>
    </submittedName>
</protein>
<accession>A0AAW2YNQ1</accession>